<keyword evidence="6" id="KW-0539">Nucleus</keyword>
<dbReference type="KEGG" id="bmic:BMR1_03g02195"/>
<evidence type="ECO:0000256" key="3">
    <source>
        <dbReference type="ARBA" id="ARBA00022728"/>
    </source>
</evidence>
<feature type="compositionally biased region" description="Basic and acidic residues" evidence="7">
    <location>
        <begin position="126"/>
        <end position="137"/>
    </location>
</feature>
<evidence type="ECO:0000256" key="4">
    <source>
        <dbReference type="ARBA" id="ARBA00023054"/>
    </source>
</evidence>
<keyword evidence="3" id="KW-0747">Spliceosome</keyword>
<sequence>MDKKKIWEGQNRIVSEGLEWLYAEPHQKDESMEEEAYLLGKPVNKIDEKKDRFDAVQAPRQELISRFREDPLFVIKKLEQDQQKLLDKYNAIKSKSTESHRHIRYPKSDRRSRDSCRESQSSHSIYDSKHKGSRDKYVQGSDGINKKYPKIPNKVNPLDYAFGVNEDIAPPDTIQATARERAANAIKSGGYYSKSYLNKHRKHSPSPTNYRSEYEKLKEYGKEHLEKSAKRTKYSEEYGRMRERAEERDISTNFNGNLKNKMYSSYIDKVERDRRT</sequence>
<keyword evidence="2" id="KW-0507">mRNA processing</keyword>
<keyword evidence="5" id="KW-0508">mRNA splicing</keyword>
<evidence type="ECO:0000256" key="5">
    <source>
        <dbReference type="ARBA" id="ARBA00023187"/>
    </source>
</evidence>
<feature type="compositionally biased region" description="Basic and acidic residues" evidence="7">
    <location>
        <begin position="95"/>
        <end position="117"/>
    </location>
</feature>
<accession>A0A0K3AQY5</accession>
<name>A0A0K3AQY5_BABMR</name>
<keyword evidence="4" id="KW-0175">Coiled coil</keyword>
<dbReference type="Proteomes" id="UP000002899">
    <property type="component" value="Chromosome III"/>
</dbReference>
<evidence type="ECO:0000256" key="6">
    <source>
        <dbReference type="ARBA" id="ARBA00023242"/>
    </source>
</evidence>
<dbReference type="AlphaFoldDB" id="A0A0K3AQY5"/>
<dbReference type="EMBL" id="LN871598">
    <property type="protein sequence ID" value="CTQ41038.1"/>
    <property type="molecule type" value="Genomic_DNA"/>
</dbReference>
<dbReference type="GO" id="GO:0006397">
    <property type="term" value="P:mRNA processing"/>
    <property type="evidence" value="ECO:0007669"/>
    <property type="project" value="UniProtKB-KW"/>
</dbReference>
<dbReference type="GO" id="GO:0005681">
    <property type="term" value="C:spliceosomal complex"/>
    <property type="evidence" value="ECO:0007669"/>
    <property type="project" value="UniProtKB-KW"/>
</dbReference>
<proteinExistence type="predicted"/>
<dbReference type="OrthoDB" id="21123at2759"/>
<evidence type="ECO:0000256" key="7">
    <source>
        <dbReference type="SAM" id="MobiDB-lite"/>
    </source>
</evidence>
<dbReference type="RefSeq" id="XP_012649049.1">
    <property type="nucleotide sequence ID" value="XM_012793595.1"/>
</dbReference>
<dbReference type="InterPro" id="IPR022209">
    <property type="entry name" value="CWC25"/>
</dbReference>
<keyword evidence="9" id="KW-1185">Reference proteome</keyword>
<evidence type="ECO:0000313" key="8">
    <source>
        <dbReference type="EMBL" id="CTQ41038.1"/>
    </source>
</evidence>
<evidence type="ECO:0000256" key="1">
    <source>
        <dbReference type="ARBA" id="ARBA00004123"/>
    </source>
</evidence>
<dbReference type="Pfam" id="PF12542">
    <property type="entry name" value="CWC25"/>
    <property type="match status" value="1"/>
</dbReference>
<dbReference type="VEuPathDB" id="PiroplasmaDB:BMR1_03g02195"/>
<reference evidence="8 9" key="2">
    <citation type="journal article" date="2013" name="PLoS ONE">
        <title>Whole genome mapping and re-organization of the nuclear and mitochondrial genomes of Babesia microti isolates.</title>
        <authorList>
            <person name="Cornillot E."/>
            <person name="Dassouli A."/>
            <person name="Garg A."/>
            <person name="Pachikara N."/>
            <person name="Randazzo S."/>
            <person name="Depoix D."/>
            <person name="Carcy B."/>
            <person name="Delbecq S."/>
            <person name="Frutos R."/>
            <person name="Silva J.C."/>
            <person name="Sutton R."/>
            <person name="Krause P.J."/>
            <person name="Mamoun C.B."/>
        </authorList>
    </citation>
    <scope>NUCLEOTIDE SEQUENCE [LARGE SCALE GENOMIC DNA]</scope>
    <source>
        <strain evidence="8 9">RI</strain>
    </source>
</reference>
<dbReference type="GO" id="GO:0008380">
    <property type="term" value="P:RNA splicing"/>
    <property type="evidence" value="ECO:0007669"/>
    <property type="project" value="UniProtKB-KW"/>
</dbReference>
<evidence type="ECO:0000313" key="9">
    <source>
        <dbReference type="Proteomes" id="UP000002899"/>
    </source>
</evidence>
<feature type="region of interest" description="Disordered" evidence="7">
    <location>
        <begin position="90"/>
        <end position="150"/>
    </location>
</feature>
<dbReference type="GeneID" id="24425080"/>
<organism evidence="8 9">
    <name type="scientific">Babesia microti (strain RI)</name>
    <dbReference type="NCBI Taxonomy" id="1133968"/>
    <lineage>
        <taxon>Eukaryota</taxon>
        <taxon>Sar</taxon>
        <taxon>Alveolata</taxon>
        <taxon>Apicomplexa</taxon>
        <taxon>Aconoidasida</taxon>
        <taxon>Piroplasmida</taxon>
        <taxon>Babesiidae</taxon>
        <taxon>Babesia</taxon>
    </lineage>
</organism>
<reference evidence="8 9" key="1">
    <citation type="journal article" date="2012" name="Nucleic Acids Res.">
        <title>Sequencing of the smallest Apicomplexan genome from the human pathogen Babesia microti.</title>
        <authorList>
            <person name="Cornillot E."/>
            <person name="Hadj-Kaddour K."/>
            <person name="Dassouli A."/>
            <person name="Noel B."/>
            <person name="Ranwez V."/>
            <person name="Vacherie B."/>
            <person name="Augagneur Y."/>
            <person name="Bres V."/>
            <person name="Duclos A."/>
            <person name="Randazzo S."/>
            <person name="Carcy B."/>
            <person name="Debierre-Grockiego F."/>
            <person name="Delbecq S."/>
            <person name="Moubri-Menage K."/>
            <person name="Shams-Eldin H."/>
            <person name="Usmani-Brown S."/>
            <person name="Bringaud F."/>
            <person name="Wincker P."/>
            <person name="Vivares C.P."/>
            <person name="Schwarz R.T."/>
            <person name="Schetters T.P."/>
            <person name="Krause P.J."/>
            <person name="Gorenflot A."/>
            <person name="Berry V."/>
            <person name="Barbe V."/>
            <person name="Ben Mamoun C."/>
        </authorList>
    </citation>
    <scope>NUCLEOTIDE SEQUENCE [LARGE SCALE GENOMIC DNA]</scope>
    <source>
        <strain evidence="8 9">RI</strain>
    </source>
</reference>
<reference evidence="8 9" key="3">
    <citation type="journal article" date="2016" name="Sci. Rep.">
        <title>Genome-wide diversity and gene expression profiling of Babesia microti isolates identify polymorphic genes that mediate host-pathogen interactions.</title>
        <authorList>
            <person name="Silva J.C."/>
            <person name="Cornillot E."/>
            <person name="McCracken C."/>
            <person name="Usmani-Brown S."/>
            <person name="Dwivedi A."/>
            <person name="Ifeonu O.O."/>
            <person name="Crabtree J."/>
            <person name="Gotia H.T."/>
            <person name="Virji A.Z."/>
            <person name="Reynes C."/>
            <person name="Colinge J."/>
            <person name="Kumar V."/>
            <person name="Lawres L."/>
            <person name="Pazzi J.E."/>
            <person name="Pablo J.V."/>
            <person name="Hung C."/>
            <person name="Brancato J."/>
            <person name="Kumari P."/>
            <person name="Orvis J."/>
            <person name="Tretina K."/>
            <person name="Chibucos M."/>
            <person name="Ott S."/>
            <person name="Sadzewicz L."/>
            <person name="Sengamalay N."/>
            <person name="Shetty A.C."/>
            <person name="Su Q."/>
            <person name="Tallon L."/>
            <person name="Fraser C.M."/>
            <person name="Frutos R."/>
            <person name="Molina D.M."/>
            <person name="Krause P.J."/>
            <person name="Ben Mamoun C."/>
        </authorList>
    </citation>
    <scope>NUCLEOTIDE SEQUENCE [LARGE SCALE GENOMIC DNA]</scope>
    <source>
        <strain evidence="8 9">RI</strain>
    </source>
</reference>
<protein>
    <submittedName>
        <fullName evidence="8">Uncharacterized protein</fullName>
    </submittedName>
</protein>
<comment type="subcellular location">
    <subcellularLocation>
        <location evidence="1">Nucleus</location>
    </subcellularLocation>
</comment>
<evidence type="ECO:0000256" key="2">
    <source>
        <dbReference type="ARBA" id="ARBA00022664"/>
    </source>
</evidence>